<dbReference type="SUPFAM" id="SSF50952">
    <property type="entry name" value="Soluble quinoprotein glucose dehydrogenase"/>
    <property type="match status" value="1"/>
</dbReference>
<evidence type="ECO:0000313" key="3">
    <source>
        <dbReference type="EMBL" id="PQK15870.1"/>
    </source>
</evidence>
<dbReference type="Gene3D" id="2.120.10.30">
    <property type="entry name" value="TolB, C-terminal domain"/>
    <property type="match status" value="1"/>
</dbReference>
<protein>
    <recommendedName>
        <fullName evidence="2">Pyrroloquinoline quinone-dependent pyranose dehydrogenase beta-propeller domain-containing protein</fullName>
    </recommendedName>
</protein>
<dbReference type="InterPro" id="IPR011042">
    <property type="entry name" value="6-blade_b-propeller_TolB-like"/>
</dbReference>
<gene>
    <name evidence="3" type="ORF">BB8028_0006g01920</name>
</gene>
<evidence type="ECO:0000256" key="1">
    <source>
        <dbReference type="SAM" id="Phobius"/>
    </source>
</evidence>
<dbReference type="EMBL" id="JRHA01000006">
    <property type="protein sequence ID" value="PQK15870.1"/>
    <property type="molecule type" value="Genomic_DNA"/>
</dbReference>
<dbReference type="OrthoDB" id="507128at2759"/>
<dbReference type="AlphaFoldDB" id="A0A2S7YI61"/>
<organism evidence="3 4">
    <name type="scientific">Beauveria bassiana</name>
    <name type="common">White muscardine disease fungus</name>
    <name type="synonym">Tritirachium shiotae</name>
    <dbReference type="NCBI Taxonomy" id="176275"/>
    <lineage>
        <taxon>Eukaryota</taxon>
        <taxon>Fungi</taxon>
        <taxon>Dikarya</taxon>
        <taxon>Ascomycota</taxon>
        <taxon>Pezizomycotina</taxon>
        <taxon>Sordariomycetes</taxon>
        <taxon>Hypocreomycetidae</taxon>
        <taxon>Hypocreales</taxon>
        <taxon>Cordycipitaceae</taxon>
        <taxon>Beauveria</taxon>
    </lineage>
</organism>
<proteinExistence type="predicted"/>
<name>A0A2S7YI61_BEABA</name>
<feature type="transmembrane region" description="Helical" evidence="1">
    <location>
        <begin position="27"/>
        <end position="46"/>
    </location>
</feature>
<accession>A0A2S7YI61</accession>
<comment type="caution">
    <text evidence="3">The sequence shown here is derived from an EMBL/GenBank/DDBJ whole genome shotgun (WGS) entry which is preliminary data.</text>
</comment>
<dbReference type="InterPro" id="IPR054539">
    <property type="entry name" value="Beta-prop_PDH"/>
</dbReference>
<reference evidence="3 4" key="1">
    <citation type="submission" date="2016-07" db="EMBL/GenBank/DDBJ databases">
        <title>Comparative genomics of the entomopathogenic fungus Beauveria bassiana.</title>
        <authorList>
            <person name="Valero Jimenez C.A."/>
            <person name="Zwaan B.J."/>
            <person name="Van Kan J.A."/>
            <person name="Takken W."/>
            <person name="Debets A.J."/>
            <person name="Schoustra S.E."/>
            <person name="Koenraadt C.J."/>
        </authorList>
    </citation>
    <scope>NUCLEOTIDE SEQUENCE [LARGE SCALE GENOMIC DNA]</scope>
    <source>
        <strain evidence="3 4">ARSEF 8028</strain>
    </source>
</reference>
<feature type="domain" description="Pyrroloquinoline quinone-dependent pyranose dehydrogenase beta-propeller" evidence="2">
    <location>
        <begin position="90"/>
        <end position="483"/>
    </location>
</feature>
<dbReference type="Pfam" id="PF22807">
    <property type="entry name" value="TrAA12"/>
    <property type="match status" value="1"/>
</dbReference>
<evidence type="ECO:0000259" key="2">
    <source>
        <dbReference type="Pfam" id="PF22807"/>
    </source>
</evidence>
<keyword evidence="1" id="KW-0812">Transmembrane</keyword>
<evidence type="ECO:0000313" key="4">
    <source>
        <dbReference type="Proteomes" id="UP000237441"/>
    </source>
</evidence>
<dbReference type="Proteomes" id="UP000237441">
    <property type="component" value="Unassembled WGS sequence"/>
</dbReference>
<keyword evidence="1" id="KW-1133">Transmembrane helix</keyword>
<sequence length="516" mass="55217">MDKLVSGATNQECISLCRRPIKRLTNLRVLLFLLLPLAYSLLISTIEPSRLVLRRSTTMMLLQNLVVAIAAVAQTTAATACPGLAPASNPQTADGVAFKVLQNGLAKPRGVVMDSEGNLLVVEAKGKGVTRVVLDDAEGLDVCVSSSAQLIDDSTLNHGIALSSDGKTLFVSSDSNAYAYPYDASKGTVGNAKHLIKGMKQTGHVSRTLLVPRHNSDLLLVSRGSDSNIDKETAEISSGRSQLRIFKIPDLVKDGAEAVAYTAGEVLGWGLRNSVGVADDPTNGHIWTVENSIDNMEREGTDIHNSNPGEELNFHGLPNDTSSAQYGRNFGYPGCVAIYDPSNVKSFSIDGGPKVGLQMTGDHITGYTDDWCRENATAPHLTFGSHLAPLDIKFLNDGSAALLAIHGSWNRQPPNGYRLSRVSFADGQPVAKADSDDAEEKLLWNADNAECPSKCFRPAGLWLDGKGRTFMTSDSSGELFVVTGVSNNGPKAKVNGGDKTSGAERSMRKQFGSWLW</sequence>
<keyword evidence="1" id="KW-0472">Membrane</keyword>
<dbReference type="InterPro" id="IPR011041">
    <property type="entry name" value="Quinoprot_gluc/sorb_DH_b-prop"/>
</dbReference>